<dbReference type="Pfam" id="PF13537">
    <property type="entry name" value="GATase_7"/>
    <property type="match status" value="1"/>
</dbReference>
<evidence type="ECO:0000256" key="10">
    <source>
        <dbReference type="ARBA" id="ARBA00030234"/>
    </source>
</evidence>
<dbReference type="EMBL" id="DWWM01000049">
    <property type="protein sequence ID" value="HJC36965.1"/>
    <property type="molecule type" value="Genomic_DNA"/>
</dbReference>
<protein>
    <recommendedName>
        <fullName evidence="3">asparagine synthase (glutamine-hydrolyzing)</fullName>
        <ecNumber evidence="3">6.3.5.4</ecNumber>
    </recommendedName>
    <alternativeName>
        <fullName evidence="10">Glutamine-dependent asparagine synthetase</fullName>
    </alternativeName>
</protein>
<evidence type="ECO:0000256" key="12">
    <source>
        <dbReference type="PIRSR" id="PIRSR001589-1"/>
    </source>
</evidence>
<name>A0A9D2NT97_9FIRM</name>
<dbReference type="GO" id="GO:0006529">
    <property type="term" value="P:asparagine biosynthetic process"/>
    <property type="evidence" value="ECO:0007669"/>
    <property type="project" value="UniProtKB-KW"/>
</dbReference>
<keyword evidence="9 12" id="KW-0315">Glutamine amidotransferase</keyword>
<proteinExistence type="inferred from homology"/>
<dbReference type="GO" id="GO:0005524">
    <property type="term" value="F:ATP binding"/>
    <property type="evidence" value="ECO:0007669"/>
    <property type="project" value="UniProtKB-KW"/>
</dbReference>
<evidence type="ECO:0000256" key="14">
    <source>
        <dbReference type="PIRSR" id="PIRSR001589-3"/>
    </source>
</evidence>
<evidence type="ECO:0000313" key="16">
    <source>
        <dbReference type="EMBL" id="HJC36965.1"/>
    </source>
</evidence>
<dbReference type="GO" id="GO:0004066">
    <property type="term" value="F:asparagine synthase (glutamine-hydrolyzing) activity"/>
    <property type="evidence" value="ECO:0007669"/>
    <property type="project" value="UniProtKB-EC"/>
</dbReference>
<evidence type="ECO:0000256" key="6">
    <source>
        <dbReference type="ARBA" id="ARBA00022741"/>
    </source>
</evidence>
<sequence>MCSIMGYFSAAADRARFEKGFSATISRGPDDTRILDTGKGLLGFHRLAIMGLSDSGMQPFVRNGSMLVCNGEIYGFRSLREQLEASGIQFVSDSDCEILLPLYERYGTDMFAMLDAEYALILYDAQSDSFVAARDPIGIRPLYYGLDEDGVMVMASEPKNLVGICEKIMPFPPGHYYKDGSFHCYRDLSNVSSYSSDDLETVCTKIRELLCEGVRKRLDADAPLGFLLSGGLDSSLVCAISARMLKRPIRTFAIGMAKDAIDLRYAREVAEYLHTDHTEILMTREEVIDALKDVIYALGTYDITTIRASMGMYLICKAIHETTDIRVLMTGEISDELFGYKYTDFAPDAKAFQEESEKRIRELHMYDVLRADRCISVHSMEARVPFGDLAFADYVLHIDPSLKMNHYGKGKYLLRHAFEGDYLPHDILMREKAAFSDAVGHSLRDDLQAYAESLYSDAELETKRRRYAHAAPFTKESLLYREIFESFYPGQSQMVRGFWMPNRSWEGCDVDDPSARALSNYGSSGC</sequence>
<evidence type="ECO:0000256" key="3">
    <source>
        <dbReference type="ARBA" id="ARBA00012737"/>
    </source>
</evidence>
<dbReference type="SUPFAM" id="SSF56235">
    <property type="entry name" value="N-terminal nucleophile aminohydrolases (Ntn hydrolases)"/>
    <property type="match status" value="1"/>
</dbReference>
<dbReference type="EC" id="6.3.5.4" evidence="3"/>
<dbReference type="NCBIfam" id="TIGR01536">
    <property type="entry name" value="asn_synth_AEB"/>
    <property type="match status" value="1"/>
</dbReference>
<dbReference type="AlphaFoldDB" id="A0A9D2NT97"/>
<dbReference type="Gene3D" id="3.40.50.620">
    <property type="entry name" value="HUPs"/>
    <property type="match status" value="1"/>
</dbReference>
<keyword evidence="8 12" id="KW-0061">Asparagine biosynthesis</keyword>
<evidence type="ECO:0000256" key="7">
    <source>
        <dbReference type="ARBA" id="ARBA00022840"/>
    </source>
</evidence>
<feature type="active site" description="For GATase activity" evidence="12">
    <location>
        <position position="2"/>
    </location>
</feature>
<dbReference type="PROSITE" id="PS51278">
    <property type="entry name" value="GATASE_TYPE_2"/>
    <property type="match status" value="1"/>
</dbReference>
<feature type="site" description="Important for beta-aspartyl-AMP intermediate formation" evidence="14">
    <location>
        <position position="332"/>
    </location>
</feature>
<dbReference type="InterPro" id="IPR033738">
    <property type="entry name" value="AsnB_N"/>
</dbReference>
<keyword evidence="5 12" id="KW-0028">Amino-acid biosynthesis</keyword>
<dbReference type="InterPro" id="IPR014729">
    <property type="entry name" value="Rossmann-like_a/b/a_fold"/>
</dbReference>
<feature type="binding site" evidence="13">
    <location>
        <position position="254"/>
    </location>
    <ligand>
        <name>ATP</name>
        <dbReference type="ChEBI" id="CHEBI:30616"/>
    </ligand>
</feature>
<accession>A0A9D2NT97</accession>
<dbReference type="InterPro" id="IPR017932">
    <property type="entry name" value="GATase_2_dom"/>
</dbReference>
<dbReference type="InterPro" id="IPR050795">
    <property type="entry name" value="Asn_Synthetase"/>
</dbReference>
<reference evidence="16" key="2">
    <citation type="submission" date="2021-04" db="EMBL/GenBank/DDBJ databases">
        <authorList>
            <person name="Gilroy R."/>
        </authorList>
    </citation>
    <scope>NUCLEOTIDE SEQUENCE</scope>
    <source>
        <strain evidence="16">CHK187-11901</strain>
    </source>
</reference>
<keyword evidence="6 13" id="KW-0547">Nucleotide-binding</keyword>
<comment type="pathway">
    <text evidence="1">Amino-acid biosynthesis; L-asparagine biosynthesis; L-asparagine from L-aspartate (L-Gln route): step 1/1.</text>
</comment>
<dbReference type="InterPro" id="IPR006426">
    <property type="entry name" value="Asn_synth_AEB"/>
</dbReference>
<dbReference type="NCBIfam" id="NF006949">
    <property type="entry name" value="PRK09431.1"/>
    <property type="match status" value="1"/>
</dbReference>
<evidence type="ECO:0000256" key="11">
    <source>
        <dbReference type="ARBA" id="ARBA00048741"/>
    </source>
</evidence>
<evidence type="ECO:0000256" key="1">
    <source>
        <dbReference type="ARBA" id="ARBA00005187"/>
    </source>
</evidence>
<reference evidence="16" key="1">
    <citation type="journal article" date="2021" name="PeerJ">
        <title>Extensive microbial diversity within the chicken gut microbiome revealed by metagenomics and culture.</title>
        <authorList>
            <person name="Gilroy R."/>
            <person name="Ravi A."/>
            <person name="Getino M."/>
            <person name="Pursley I."/>
            <person name="Horton D.L."/>
            <person name="Alikhan N.F."/>
            <person name="Baker D."/>
            <person name="Gharbi K."/>
            <person name="Hall N."/>
            <person name="Watson M."/>
            <person name="Adriaenssens E.M."/>
            <person name="Foster-Nyarko E."/>
            <person name="Jarju S."/>
            <person name="Secka A."/>
            <person name="Antonio M."/>
            <person name="Oren A."/>
            <person name="Chaudhuri R.R."/>
            <person name="La Ragione R."/>
            <person name="Hildebrand F."/>
            <person name="Pallen M.J."/>
        </authorList>
    </citation>
    <scope>NUCLEOTIDE SEQUENCE</scope>
    <source>
        <strain evidence="16">CHK187-11901</strain>
    </source>
</reference>
<dbReference type="PANTHER" id="PTHR11772:SF23">
    <property type="entry name" value="ASPARAGINE SYNTHETASE [GLUTAMINE-HYDROLYZING]"/>
    <property type="match status" value="1"/>
</dbReference>
<evidence type="ECO:0000256" key="4">
    <source>
        <dbReference type="ARBA" id="ARBA00022598"/>
    </source>
</evidence>
<dbReference type="Pfam" id="PF00733">
    <property type="entry name" value="Asn_synthase"/>
    <property type="match status" value="2"/>
</dbReference>
<evidence type="ECO:0000259" key="15">
    <source>
        <dbReference type="PROSITE" id="PS51278"/>
    </source>
</evidence>
<dbReference type="Proteomes" id="UP000823896">
    <property type="component" value="Unassembled WGS sequence"/>
</dbReference>
<dbReference type="PIRSF" id="PIRSF001589">
    <property type="entry name" value="Asn_synthetase_glu-h"/>
    <property type="match status" value="1"/>
</dbReference>
<comment type="similarity">
    <text evidence="2">Belongs to the asparagine synthetase family.</text>
</comment>
<evidence type="ECO:0000256" key="5">
    <source>
        <dbReference type="ARBA" id="ARBA00022605"/>
    </source>
</evidence>
<dbReference type="CDD" id="cd01991">
    <property type="entry name" value="Asn_synthase_B_C"/>
    <property type="match status" value="1"/>
</dbReference>
<comment type="caution">
    <text evidence="16">The sequence shown here is derived from an EMBL/GenBank/DDBJ whole genome shotgun (WGS) entry which is preliminary data.</text>
</comment>
<dbReference type="SUPFAM" id="SSF52402">
    <property type="entry name" value="Adenine nucleotide alpha hydrolases-like"/>
    <property type="match status" value="1"/>
</dbReference>
<evidence type="ECO:0000313" key="17">
    <source>
        <dbReference type="Proteomes" id="UP000823896"/>
    </source>
</evidence>
<comment type="catalytic activity">
    <reaction evidence="11">
        <text>L-aspartate + L-glutamine + ATP + H2O = L-asparagine + L-glutamate + AMP + diphosphate + H(+)</text>
        <dbReference type="Rhea" id="RHEA:12228"/>
        <dbReference type="ChEBI" id="CHEBI:15377"/>
        <dbReference type="ChEBI" id="CHEBI:15378"/>
        <dbReference type="ChEBI" id="CHEBI:29985"/>
        <dbReference type="ChEBI" id="CHEBI:29991"/>
        <dbReference type="ChEBI" id="CHEBI:30616"/>
        <dbReference type="ChEBI" id="CHEBI:33019"/>
        <dbReference type="ChEBI" id="CHEBI:58048"/>
        <dbReference type="ChEBI" id="CHEBI:58359"/>
        <dbReference type="ChEBI" id="CHEBI:456215"/>
        <dbReference type="EC" id="6.3.5.4"/>
    </reaction>
</comment>
<feature type="domain" description="Glutamine amidotransferase type-2" evidence="15">
    <location>
        <begin position="2"/>
        <end position="182"/>
    </location>
</feature>
<keyword evidence="7 13" id="KW-0067">ATP-binding</keyword>
<feature type="binding site" evidence="13">
    <location>
        <position position="227"/>
    </location>
    <ligand>
        <name>ATP</name>
        <dbReference type="ChEBI" id="CHEBI:30616"/>
    </ligand>
</feature>
<dbReference type="InterPro" id="IPR001962">
    <property type="entry name" value="Asn_synthase"/>
</dbReference>
<evidence type="ECO:0000256" key="8">
    <source>
        <dbReference type="ARBA" id="ARBA00022888"/>
    </source>
</evidence>
<dbReference type="Gene3D" id="3.60.20.10">
    <property type="entry name" value="Glutamine Phosphoribosylpyrophosphate, subunit 1, domain 1"/>
    <property type="match status" value="1"/>
</dbReference>
<dbReference type="GO" id="GO:0005829">
    <property type="term" value="C:cytosol"/>
    <property type="evidence" value="ECO:0007669"/>
    <property type="project" value="TreeGrafter"/>
</dbReference>
<evidence type="ECO:0000256" key="13">
    <source>
        <dbReference type="PIRSR" id="PIRSR001589-2"/>
    </source>
</evidence>
<dbReference type="InterPro" id="IPR029055">
    <property type="entry name" value="Ntn_hydrolases_N"/>
</dbReference>
<dbReference type="CDD" id="cd00712">
    <property type="entry name" value="AsnB"/>
    <property type="match status" value="1"/>
</dbReference>
<evidence type="ECO:0000256" key="2">
    <source>
        <dbReference type="ARBA" id="ARBA00005752"/>
    </source>
</evidence>
<keyword evidence="4 16" id="KW-0436">Ligase</keyword>
<gene>
    <name evidence="16" type="primary">asnB</name>
    <name evidence="16" type="ORF">H9702_07555</name>
</gene>
<dbReference type="PANTHER" id="PTHR11772">
    <property type="entry name" value="ASPARAGINE SYNTHETASE"/>
    <property type="match status" value="1"/>
</dbReference>
<evidence type="ECO:0000256" key="9">
    <source>
        <dbReference type="ARBA" id="ARBA00022962"/>
    </source>
</evidence>
<organism evidence="16 17">
    <name type="scientific">Candidatus Merdibacter merdavium</name>
    <dbReference type="NCBI Taxonomy" id="2838692"/>
    <lineage>
        <taxon>Bacteria</taxon>
        <taxon>Bacillati</taxon>
        <taxon>Bacillota</taxon>
        <taxon>Erysipelotrichia</taxon>
        <taxon>Erysipelotrichales</taxon>
        <taxon>Erysipelotrichaceae</taxon>
        <taxon>Merdibacter</taxon>
    </lineage>
</organism>
<feature type="binding site" evidence="13">
    <location>
        <position position="95"/>
    </location>
    <ligand>
        <name>L-glutamine</name>
        <dbReference type="ChEBI" id="CHEBI:58359"/>
    </ligand>
</feature>